<protein>
    <submittedName>
        <fullName evidence="3">Uncharacterized protein</fullName>
    </submittedName>
</protein>
<keyword evidence="4" id="KW-1185">Reference proteome</keyword>
<proteinExistence type="predicted"/>
<dbReference type="EMBL" id="JAVHJO010000006">
    <property type="protein sequence ID" value="KAK6539198.1"/>
    <property type="molecule type" value="Genomic_DNA"/>
</dbReference>
<reference evidence="3 4" key="1">
    <citation type="submission" date="2019-10" db="EMBL/GenBank/DDBJ databases">
        <authorList>
            <person name="Palmer J.M."/>
        </authorList>
    </citation>
    <scope>NUCLEOTIDE SEQUENCE [LARGE SCALE GENOMIC DNA]</scope>
    <source>
        <strain evidence="3 4">TWF694</strain>
    </source>
</reference>
<feature type="chain" id="PRO_5043497152" evidence="2">
    <location>
        <begin position="26"/>
        <end position="140"/>
    </location>
</feature>
<evidence type="ECO:0000256" key="2">
    <source>
        <dbReference type="SAM" id="SignalP"/>
    </source>
</evidence>
<feature type="compositionally biased region" description="Polar residues" evidence="1">
    <location>
        <begin position="81"/>
        <end position="94"/>
    </location>
</feature>
<accession>A0AAV9XAS7</accession>
<name>A0AAV9XAS7_9PEZI</name>
<evidence type="ECO:0000256" key="1">
    <source>
        <dbReference type="SAM" id="MobiDB-lite"/>
    </source>
</evidence>
<evidence type="ECO:0000313" key="4">
    <source>
        <dbReference type="Proteomes" id="UP001365542"/>
    </source>
</evidence>
<organism evidence="3 4">
    <name type="scientific">Orbilia ellipsospora</name>
    <dbReference type="NCBI Taxonomy" id="2528407"/>
    <lineage>
        <taxon>Eukaryota</taxon>
        <taxon>Fungi</taxon>
        <taxon>Dikarya</taxon>
        <taxon>Ascomycota</taxon>
        <taxon>Pezizomycotina</taxon>
        <taxon>Orbiliomycetes</taxon>
        <taxon>Orbiliales</taxon>
        <taxon>Orbiliaceae</taxon>
        <taxon>Orbilia</taxon>
    </lineage>
</organism>
<feature type="compositionally biased region" description="Basic and acidic residues" evidence="1">
    <location>
        <begin position="98"/>
        <end position="112"/>
    </location>
</feature>
<feature type="signal peptide" evidence="2">
    <location>
        <begin position="1"/>
        <end position="25"/>
    </location>
</feature>
<comment type="caution">
    <text evidence="3">The sequence shown here is derived from an EMBL/GenBank/DDBJ whole genome shotgun (WGS) entry which is preliminary data.</text>
</comment>
<sequence>MKLSSCILSTALVVAAQCVVLPARATPPTLQQCEQAASISEPTNAASNGQCFVLCKLCQSATGPDCWNSFNEMCNISSTPLPTPTGSQSPSESPSGKECAKAKSREHPDNDKSNQGCELMCSMSSTSINWDQFWKYCTMP</sequence>
<dbReference type="AlphaFoldDB" id="A0AAV9XAS7"/>
<feature type="region of interest" description="Disordered" evidence="1">
    <location>
        <begin position="81"/>
        <end position="115"/>
    </location>
</feature>
<keyword evidence="2" id="KW-0732">Signal</keyword>
<dbReference type="Proteomes" id="UP001365542">
    <property type="component" value="Unassembled WGS sequence"/>
</dbReference>
<gene>
    <name evidence="3" type="ORF">TWF694_009440</name>
</gene>
<evidence type="ECO:0000313" key="3">
    <source>
        <dbReference type="EMBL" id="KAK6539198.1"/>
    </source>
</evidence>